<dbReference type="eggNOG" id="ENOG502ZREF">
    <property type="taxonomic scope" value="Bacteria"/>
</dbReference>
<comment type="caution">
    <text evidence="1">The sequence shown here is derived from an EMBL/GenBank/DDBJ whole genome shotgun (WGS) entry which is preliminary data.</text>
</comment>
<keyword evidence="2" id="KW-1185">Reference proteome</keyword>
<dbReference type="RefSeq" id="WP_004628173.1">
    <property type="nucleotide sequence ID" value="NZ_AORV01000052.1"/>
</dbReference>
<proteinExistence type="predicted"/>
<accession>S0FN67</accession>
<dbReference type="EMBL" id="AORV01000052">
    <property type="protein sequence ID" value="EMS70579.1"/>
    <property type="molecule type" value="Genomic_DNA"/>
</dbReference>
<reference evidence="1 2" key="1">
    <citation type="journal article" date="2013" name="Genome Announc.">
        <title>Draft Genome Sequence of the Cellulolytic, Mesophilic, Anaerobic Bacterium Clostridium termitidis Strain CT1112 (DSM 5398).</title>
        <authorList>
            <person name="Lal S."/>
            <person name="Ramachandran U."/>
            <person name="Zhang X."/>
            <person name="Munir R."/>
            <person name="Sparling R."/>
            <person name="Levin D.B."/>
        </authorList>
    </citation>
    <scope>NUCLEOTIDE SEQUENCE [LARGE SCALE GENOMIC DNA]</scope>
    <source>
        <strain evidence="1 2">CT1112</strain>
    </source>
</reference>
<evidence type="ECO:0008006" key="3">
    <source>
        <dbReference type="Google" id="ProtNLM"/>
    </source>
</evidence>
<dbReference type="PATRIC" id="fig|1195236.3.peg.3875"/>
<organism evidence="1 2">
    <name type="scientific">Ruminiclostridium cellobioparum subsp. termitidis CT1112</name>
    <dbReference type="NCBI Taxonomy" id="1195236"/>
    <lineage>
        <taxon>Bacteria</taxon>
        <taxon>Bacillati</taxon>
        <taxon>Bacillota</taxon>
        <taxon>Clostridia</taxon>
        <taxon>Eubacteriales</taxon>
        <taxon>Oscillospiraceae</taxon>
        <taxon>Ruminiclostridium</taxon>
    </lineage>
</organism>
<sequence>MVNYFLKASLERNQPITIIYMKDDEITERNIKVFEINNGNVKAFCFLRNQNRIFKIKNILSASFSQNGYKIAK</sequence>
<evidence type="ECO:0000313" key="2">
    <source>
        <dbReference type="Proteomes" id="UP000014155"/>
    </source>
</evidence>
<evidence type="ECO:0000313" key="1">
    <source>
        <dbReference type="EMBL" id="EMS70579.1"/>
    </source>
</evidence>
<dbReference type="STRING" id="1195236.CTER_3658"/>
<name>S0FN67_RUMCE</name>
<dbReference type="AlphaFoldDB" id="S0FN67"/>
<gene>
    <name evidence="1" type="ORF">CTER_3658</name>
</gene>
<protein>
    <recommendedName>
        <fullName evidence="3">WYL domain-containing protein</fullName>
    </recommendedName>
</protein>
<dbReference type="Proteomes" id="UP000014155">
    <property type="component" value="Unassembled WGS sequence"/>
</dbReference>